<gene>
    <name evidence="2" type="ORF">DFO77_12372</name>
</gene>
<feature type="transmembrane region" description="Helical" evidence="1">
    <location>
        <begin position="66"/>
        <end position="87"/>
    </location>
</feature>
<feature type="transmembrane region" description="Helical" evidence="1">
    <location>
        <begin position="108"/>
        <end position="132"/>
    </location>
</feature>
<reference evidence="2 3" key="1">
    <citation type="submission" date="2018-07" db="EMBL/GenBank/DDBJ databases">
        <title>Freshwater and sediment microbial communities from various areas in North America, analyzing microbe dynamics in response to fracking.</title>
        <authorList>
            <person name="Lamendella R."/>
        </authorList>
    </citation>
    <scope>NUCLEOTIDE SEQUENCE [LARGE SCALE GENOMIC DNA]</scope>
    <source>
        <strain evidence="2 3">160A</strain>
    </source>
</reference>
<evidence type="ECO:0000256" key="1">
    <source>
        <dbReference type="SAM" id="Phobius"/>
    </source>
</evidence>
<sequence>MRIYRYLFFIVYSRWFRKDRDTSLATFSALLELSIYLGMTVAGVVFNSALWFGTAMPEEKTSKLELLIGVVPLMIFFYLINFFLLAHRGRREEILYEFKDVPKKELRLLRLYVALYAFISLMLLAGLPWLYYQIY</sequence>
<keyword evidence="1" id="KW-1133">Transmembrane helix</keyword>
<protein>
    <submittedName>
        <fullName evidence="2">Uncharacterized protein</fullName>
    </submittedName>
</protein>
<comment type="caution">
    <text evidence="2">The sequence shown here is derived from an EMBL/GenBank/DDBJ whole genome shotgun (WGS) entry which is preliminary data.</text>
</comment>
<dbReference type="Proteomes" id="UP000252733">
    <property type="component" value="Unassembled WGS sequence"/>
</dbReference>
<keyword evidence="1" id="KW-0472">Membrane</keyword>
<keyword evidence="3" id="KW-1185">Reference proteome</keyword>
<dbReference type="AlphaFoldDB" id="A0A2T0XMM3"/>
<name>A0A2T0XMM3_9BACT</name>
<dbReference type="RefSeq" id="WP_106152701.1">
    <property type="nucleotide sequence ID" value="NZ_PVTS01000006.1"/>
</dbReference>
<proteinExistence type="predicted"/>
<dbReference type="EMBL" id="QPIZ01000023">
    <property type="protein sequence ID" value="RCW30246.1"/>
    <property type="molecule type" value="Genomic_DNA"/>
</dbReference>
<organism evidence="2 3">
    <name type="scientific">Marinilabilia salmonicolor</name>
    <dbReference type="NCBI Taxonomy" id="989"/>
    <lineage>
        <taxon>Bacteria</taxon>
        <taxon>Pseudomonadati</taxon>
        <taxon>Bacteroidota</taxon>
        <taxon>Bacteroidia</taxon>
        <taxon>Marinilabiliales</taxon>
        <taxon>Marinilabiliaceae</taxon>
        <taxon>Marinilabilia</taxon>
    </lineage>
</organism>
<evidence type="ECO:0000313" key="2">
    <source>
        <dbReference type="EMBL" id="RCW30246.1"/>
    </source>
</evidence>
<accession>A0A2T0XMM3</accession>
<evidence type="ECO:0000313" key="3">
    <source>
        <dbReference type="Proteomes" id="UP000252733"/>
    </source>
</evidence>
<keyword evidence="1" id="KW-0812">Transmembrane</keyword>
<feature type="transmembrane region" description="Helical" evidence="1">
    <location>
        <begin position="24"/>
        <end position="46"/>
    </location>
</feature>